<feature type="domain" description="HTH gntR-type" evidence="4">
    <location>
        <begin position="26"/>
        <end position="93"/>
    </location>
</feature>
<proteinExistence type="predicted"/>
<evidence type="ECO:0000259" key="4">
    <source>
        <dbReference type="PROSITE" id="PS50949"/>
    </source>
</evidence>
<dbReference type="Proteomes" id="UP001165667">
    <property type="component" value="Unassembled WGS sequence"/>
</dbReference>
<organism evidence="5 6">
    <name type="scientific">Lichenifustis flavocetrariae</name>
    <dbReference type="NCBI Taxonomy" id="2949735"/>
    <lineage>
        <taxon>Bacteria</taxon>
        <taxon>Pseudomonadati</taxon>
        <taxon>Pseudomonadota</taxon>
        <taxon>Alphaproteobacteria</taxon>
        <taxon>Hyphomicrobiales</taxon>
        <taxon>Lichenihabitantaceae</taxon>
        <taxon>Lichenifustis</taxon>
    </lineage>
</organism>
<dbReference type="InterPro" id="IPR000524">
    <property type="entry name" value="Tscrpt_reg_HTH_GntR"/>
</dbReference>
<dbReference type="GO" id="GO:0003677">
    <property type="term" value="F:DNA binding"/>
    <property type="evidence" value="ECO:0007669"/>
    <property type="project" value="UniProtKB-KW"/>
</dbReference>
<keyword evidence="3" id="KW-0804">Transcription</keyword>
<dbReference type="PANTHER" id="PTHR43537:SF45">
    <property type="entry name" value="GNTR FAMILY REGULATORY PROTEIN"/>
    <property type="match status" value="1"/>
</dbReference>
<dbReference type="Gene3D" id="1.20.120.530">
    <property type="entry name" value="GntR ligand-binding domain-like"/>
    <property type="match status" value="1"/>
</dbReference>
<dbReference type="InterPro" id="IPR008920">
    <property type="entry name" value="TF_FadR/GntR_C"/>
</dbReference>
<dbReference type="RefSeq" id="WP_282585107.1">
    <property type="nucleotide sequence ID" value="NZ_JAMOIM010000007.1"/>
</dbReference>
<evidence type="ECO:0000256" key="2">
    <source>
        <dbReference type="ARBA" id="ARBA00023125"/>
    </source>
</evidence>
<dbReference type="PANTHER" id="PTHR43537">
    <property type="entry name" value="TRANSCRIPTIONAL REGULATOR, GNTR FAMILY"/>
    <property type="match status" value="1"/>
</dbReference>
<dbReference type="SMART" id="SM00895">
    <property type="entry name" value="FCD"/>
    <property type="match status" value="1"/>
</dbReference>
<dbReference type="Pfam" id="PF00392">
    <property type="entry name" value="GntR"/>
    <property type="match status" value="1"/>
</dbReference>
<dbReference type="InterPro" id="IPR036390">
    <property type="entry name" value="WH_DNA-bd_sf"/>
</dbReference>
<dbReference type="PROSITE" id="PS50949">
    <property type="entry name" value="HTH_GNTR"/>
    <property type="match status" value="1"/>
</dbReference>
<dbReference type="InterPro" id="IPR011711">
    <property type="entry name" value="GntR_C"/>
</dbReference>
<dbReference type="Gene3D" id="1.10.10.10">
    <property type="entry name" value="Winged helix-like DNA-binding domain superfamily/Winged helix DNA-binding domain"/>
    <property type="match status" value="1"/>
</dbReference>
<evidence type="ECO:0000313" key="5">
    <source>
        <dbReference type="EMBL" id="MCW6508735.1"/>
    </source>
</evidence>
<evidence type="ECO:0000256" key="1">
    <source>
        <dbReference type="ARBA" id="ARBA00023015"/>
    </source>
</evidence>
<reference evidence="5" key="1">
    <citation type="submission" date="2022-05" db="EMBL/GenBank/DDBJ databases">
        <authorList>
            <person name="Pankratov T."/>
        </authorList>
    </citation>
    <scope>NUCLEOTIDE SEQUENCE</scope>
    <source>
        <strain evidence="5">BP6-180914</strain>
    </source>
</reference>
<accession>A0AA42CMU6</accession>
<keyword evidence="2" id="KW-0238">DNA-binding</keyword>
<dbReference type="EMBL" id="JAMOIM010000007">
    <property type="protein sequence ID" value="MCW6508735.1"/>
    <property type="molecule type" value="Genomic_DNA"/>
</dbReference>
<dbReference type="AlphaFoldDB" id="A0AA42CMU6"/>
<dbReference type="PRINTS" id="PR00035">
    <property type="entry name" value="HTHGNTR"/>
</dbReference>
<evidence type="ECO:0000256" key="3">
    <source>
        <dbReference type="ARBA" id="ARBA00023163"/>
    </source>
</evidence>
<sequence>MNAESPRDLALSDPPLSFGTTLNRGLPVAEQIYESLRDSIVTIRLLPGTVLSENRICRQFGVSRTPVRAAVLRLADEGLIDVYPQQGSVVSLIRLSRMEASRYVRRSLETSILLEAAAVWTPAMSLEMRDIIEAQRCAIETGALDLFYREDMRFHQTFCRLAGRIDVWATIAQAFAGLGRLVRLTYQPDRLPSVLAEHAAIIDALEIGDTRQAIHRLQFHLDQMFAVFGQLPDRLRRYVAE</sequence>
<dbReference type="SMART" id="SM00345">
    <property type="entry name" value="HTH_GNTR"/>
    <property type="match status" value="1"/>
</dbReference>
<comment type="caution">
    <text evidence="5">The sequence shown here is derived from an EMBL/GenBank/DDBJ whole genome shotgun (WGS) entry which is preliminary data.</text>
</comment>
<dbReference type="CDD" id="cd07377">
    <property type="entry name" value="WHTH_GntR"/>
    <property type="match status" value="1"/>
</dbReference>
<dbReference type="InterPro" id="IPR036388">
    <property type="entry name" value="WH-like_DNA-bd_sf"/>
</dbReference>
<gene>
    <name evidence="5" type="ORF">M8523_11970</name>
</gene>
<dbReference type="SUPFAM" id="SSF48008">
    <property type="entry name" value="GntR ligand-binding domain-like"/>
    <property type="match status" value="1"/>
</dbReference>
<dbReference type="Pfam" id="PF07729">
    <property type="entry name" value="FCD"/>
    <property type="match status" value="1"/>
</dbReference>
<evidence type="ECO:0000313" key="6">
    <source>
        <dbReference type="Proteomes" id="UP001165667"/>
    </source>
</evidence>
<dbReference type="GO" id="GO:0003700">
    <property type="term" value="F:DNA-binding transcription factor activity"/>
    <property type="evidence" value="ECO:0007669"/>
    <property type="project" value="InterPro"/>
</dbReference>
<keyword evidence="6" id="KW-1185">Reference proteome</keyword>
<protein>
    <submittedName>
        <fullName evidence="5">GntR family transcriptional regulator</fullName>
    </submittedName>
</protein>
<keyword evidence="1" id="KW-0805">Transcription regulation</keyword>
<name>A0AA42CMU6_9HYPH</name>
<dbReference type="SUPFAM" id="SSF46785">
    <property type="entry name" value="Winged helix' DNA-binding domain"/>
    <property type="match status" value="1"/>
</dbReference>